<sequence>MKGKVWLLAALFSVSVLAQEEPTVTQEPASPDPVDPPVTEAVAMTLLTKPAGWRGERIALPPEFAPELPFKGVEEMRFAPGMFDPQASDFFSYLFAFSLEPGHALNKASIQELLSVYYRGLCDTVAADNEFDCDPEQVSLTITTVLGGYLAELNWVEPFVTGKPQTLYLELLPIPGERPLLYGAASPQDLNHEQWRILRRYLPTPE</sequence>
<dbReference type="eggNOG" id="ENOG5033K38">
    <property type="taxonomic scope" value="Bacteria"/>
</dbReference>
<reference evidence="2 3" key="1">
    <citation type="journal article" date="2010" name="Stand. Genomic Sci.">
        <title>Complete genome sequence of Ferrimonas balearica type strain (PAT).</title>
        <authorList>
            <person name="Nolan M."/>
            <person name="Sikorski J."/>
            <person name="Davenport K."/>
            <person name="Lucas S."/>
            <person name="Glavina Del Rio T."/>
            <person name="Tice H."/>
            <person name="Cheng J."/>
            <person name="Goodwin L."/>
            <person name="Pitluck S."/>
            <person name="Liolios K."/>
            <person name="Ivanova N."/>
            <person name="Mavromatis K."/>
            <person name="Ovchinnikova G."/>
            <person name="Pati A."/>
            <person name="Chen A."/>
            <person name="Palaniappan K."/>
            <person name="Land M."/>
            <person name="Hauser L."/>
            <person name="Chang Y."/>
            <person name="Jeffries C."/>
            <person name="Tapia R."/>
            <person name="Brettin T."/>
            <person name="Detter J."/>
            <person name="Han C."/>
            <person name="Yasawong M."/>
            <person name="Rohde M."/>
            <person name="Tindall B."/>
            <person name="Goker M."/>
            <person name="Woyke T."/>
            <person name="Bristow J."/>
            <person name="Eisen J."/>
            <person name="Markowitz V."/>
            <person name="Hugenholtz P."/>
            <person name="Kyrpides N."/>
            <person name="Klenk H."/>
            <person name="Lapidus A."/>
        </authorList>
    </citation>
    <scope>NUCLEOTIDE SEQUENCE [LARGE SCALE GENOMIC DNA]</scope>
    <source>
        <strain evidence="3">DSM 9799 / CCM 4581 / KCTC 23876 / PAT</strain>
    </source>
</reference>
<proteinExistence type="predicted"/>
<feature type="signal peptide" evidence="1">
    <location>
        <begin position="1"/>
        <end position="18"/>
    </location>
</feature>
<name>E1SLJ4_FERBD</name>
<protein>
    <recommendedName>
        <fullName evidence="4">Lipoprotein</fullName>
    </recommendedName>
</protein>
<evidence type="ECO:0000256" key="1">
    <source>
        <dbReference type="SAM" id="SignalP"/>
    </source>
</evidence>
<keyword evidence="1" id="KW-0732">Signal</keyword>
<organism evidence="2 3">
    <name type="scientific">Ferrimonas balearica (strain DSM 9799 / CCM 4581 / KCTC 23876 / PAT)</name>
    <dbReference type="NCBI Taxonomy" id="550540"/>
    <lineage>
        <taxon>Bacteria</taxon>
        <taxon>Pseudomonadati</taxon>
        <taxon>Pseudomonadota</taxon>
        <taxon>Gammaproteobacteria</taxon>
        <taxon>Alteromonadales</taxon>
        <taxon>Ferrimonadaceae</taxon>
        <taxon>Ferrimonas</taxon>
    </lineage>
</organism>
<keyword evidence="3" id="KW-1185">Reference proteome</keyword>
<evidence type="ECO:0008006" key="4">
    <source>
        <dbReference type="Google" id="ProtNLM"/>
    </source>
</evidence>
<feature type="chain" id="PRO_5003151565" description="Lipoprotein" evidence="1">
    <location>
        <begin position="19"/>
        <end position="206"/>
    </location>
</feature>
<evidence type="ECO:0000313" key="2">
    <source>
        <dbReference type="EMBL" id="ADN77545.1"/>
    </source>
</evidence>
<gene>
    <name evidence="2" type="ordered locus">Fbal_3347</name>
</gene>
<dbReference type="Proteomes" id="UP000006683">
    <property type="component" value="Chromosome"/>
</dbReference>
<dbReference type="KEGG" id="fbl:Fbal_3347"/>
<dbReference type="AlphaFoldDB" id="E1SLJ4"/>
<dbReference type="HOGENOM" id="CLU_1330287_0_0_6"/>
<dbReference type="OrthoDB" id="215093at2"/>
<dbReference type="GeneID" id="67183562"/>
<dbReference type="RefSeq" id="WP_013346851.1">
    <property type="nucleotide sequence ID" value="NC_014541.1"/>
</dbReference>
<accession>E1SLJ4</accession>
<evidence type="ECO:0000313" key="3">
    <source>
        <dbReference type="Proteomes" id="UP000006683"/>
    </source>
</evidence>
<dbReference type="EMBL" id="CP002209">
    <property type="protein sequence ID" value="ADN77545.1"/>
    <property type="molecule type" value="Genomic_DNA"/>
</dbReference>